<evidence type="ECO:0000313" key="2">
    <source>
        <dbReference type="Proteomes" id="UP001326613"/>
    </source>
</evidence>
<dbReference type="EMBL" id="CP112932">
    <property type="protein sequence ID" value="WPY01049.1"/>
    <property type="molecule type" value="Genomic_DNA"/>
</dbReference>
<accession>A0ABZ0UYA4</accession>
<protein>
    <submittedName>
        <fullName evidence="1">IS6 family transposase domain protein</fullName>
    </submittedName>
</protein>
<keyword evidence="2" id="KW-1185">Reference proteome</keyword>
<sequence length="47" mass="5201">MLGFNSFRSAKITISGIENIRIIQKGQLIGSNNNLSTFKNFKMLIAA</sequence>
<evidence type="ECO:0000313" key="1">
    <source>
        <dbReference type="EMBL" id="WPY01049.1"/>
    </source>
</evidence>
<organism evidence="1 2">
    <name type="scientific">Candidatus Trichorickettsia mobilis</name>
    <dbReference type="NCBI Taxonomy" id="1346319"/>
    <lineage>
        <taxon>Bacteria</taxon>
        <taxon>Pseudomonadati</taxon>
        <taxon>Pseudomonadota</taxon>
        <taxon>Alphaproteobacteria</taxon>
        <taxon>Rickettsiales</taxon>
        <taxon>Rickettsiaceae</taxon>
        <taxon>Rickettsieae</taxon>
        <taxon>Candidatus Trichorickettsia</taxon>
    </lineage>
</organism>
<name>A0ABZ0UYA4_9RICK</name>
<dbReference type="Proteomes" id="UP001326613">
    <property type="component" value="Chromosome"/>
</dbReference>
<gene>
    <name evidence="1" type="ORF">Trichorick_00942</name>
</gene>
<proteinExistence type="predicted"/>
<reference evidence="1 2" key="1">
    <citation type="submission" date="2022-10" db="EMBL/GenBank/DDBJ databases">
        <title>Host association and intracellularity evolved multiple times independently in the Rickettsiales.</title>
        <authorList>
            <person name="Castelli M."/>
            <person name="Nardi T."/>
            <person name="Gammuto L."/>
            <person name="Bellinzona G."/>
            <person name="Sabaneyeva E."/>
            <person name="Potekhin A."/>
            <person name="Serra V."/>
            <person name="Petroni G."/>
            <person name="Sassera D."/>
        </authorList>
    </citation>
    <scope>NUCLEOTIDE SEQUENCE [LARGE SCALE GENOMIC DNA]</scope>
    <source>
        <strain evidence="1 2">Kr 154-4</strain>
    </source>
</reference>